<accession>A0A8J5FHJ4</accession>
<dbReference type="InterPro" id="IPR039610">
    <property type="entry name" value="VQ29"/>
</dbReference>
<feature type="compositionally biased region" description="Basic and acidic residues" evidence="1">
    <location>
        <begin position="1"/>
        <end position="11"/>
    </location>
</feature>
<gene>
    <name evidence="3" type="ORF">ZIOFF_050716</name>
</gene>
<keyword evidence="4" id="KW-1185">Reference proteome</keyword>
<feature type="region of interest" description="Disordered" evidence="1">
    <location>
        <begin position="61"/>
        <end position="87"/>
    </location>
</feature>
<feature type="region of interest" description="Disordered" evidence="1">
    <location>
        <begin position="1"/>
        <end position="46"/>
    </location>
</feature>
<evidence type="ECO:0000313" key="4">
    <source>
        <dbReference type="Proteomes" id="UP000734854"/>
    </source>
</evidence>
<dbReference type="InterPro" id="IPR008889">
    <property type="entry name" value="VQ"/>
</dbReference>
<reference evidence="3 4" key="1">
    <citation type="submission" date="2020-08" db="EMBL/GenBank/DDBJ databases">
        <title>Plant Genome Project.</title>
        <authorList>
            <person name="Zhang R.-G."/>
        </authorList>
    </citation>
    <scope>NUCLEOTIDE SEQUENCE [LARGE SCALE GENOMIC DNA]</scope>
    <source>
        <tissue evidence="3">Rhizome</tissue>
    </source>
</reference>
<protein>
    <recommendedName>
        <fullName evidence="2">VQ domain-containing protein</fullName>
    </recommendedName>
</protein>
<evidence type="ECO:0000259" key="2">
    <source>
        <dbReference type="Pfam" id="PF05678"/>
    </source>
</evidence>
<feature type="domain" description="VQ" evidence="2">
    <location>
        <begin position="42"/>
        <end position="64"/>
    </location>
</feature>
<sequence>MDQKSDKRERPSLPLPPYRATLHSVQRPPGKAPHKKPDQSPAPKVYRVDPRGFRELVQQLTGATRPVTPPPLKRPLRGTAPPPLELAAPVISGSADESPTGFLKELLSPSLFSSWYSFPLFSPPVHVGSMEK</sequence>
<dbReference type="PANTHER" id="PTHR34794:SF1">
    <property type="entry name" value="OS10G0101800 PROTEIN"/>
    <property type="match status" value="1"/>
</dbReference>
<evidence type="ECO:0000256" key="1">
    <source>
        <dbReference type="SAM" id="MobiDB-lite"/>
    </source>
</evidence>
<name>A0A8J5FHJ4_ZINOF</name>
<dbReference type="Pfam" id="PF05678">
    <property type="entry name" value="VQ"/>
    <property type="match status" value="1"/>
</dbReference>
<proteinExistence type="predicted"/>
<dbReference type="OrthoDB" id="689462at2759"/>
<dbReference type="EMBL" id="JACMSC010000014">
    <property type="protein sequence ID" value="KAG6489447.1"/>
    <property type="molecule type" value="Genomic_DNA"/>
</dbReference>
<dbReference type="Proteomes" id="UP000734854">
    <property type="component" value="Unassembled WGS sequence"/>
</dbReference>
<dbReference type="PANTHER" id="PTHR34794">
    <property type="entry name" value="EXPRESSED PROTEIN"/>
    <property type="match status" value="1"/>
</dbReference>
<dbReference type="AlphaFoldDB" id="A0A8J5FHJ4"/>
<comment type="caution">
    <text evidence="3">The sequence shown here is derived from an EMBL/GenBank/DDBJ whole genome shotgun (WGS) entry which is preliminary data.</text>
</comment>
<organism evidence="3 4">
    <name type="scientific">Zingiber officinale</name>
    <name type="common">Ginger</name>
    <name type="synonym">Amomum zingiber</name>
    <dbReference type="NCBI Taxonomy" id="94328"/>
    <lineage>
        <taxon>Eukaryota</taxon>
        <taxon>Viridiplantae</taxon>
        <taxon>Streptophyta</taxon>
        <taxon>Embryophyta</taxon>
        <taxon>Tracheophyta</taxon>
        <taxon>Spermatophyta</taxon>
        <taxon>Magnoliopsida</taxon>
        <taxon>Liliopsida</taxon>
        <taxon>Zingiberales</taxon>
        <taxon>Zingiberaceae</taxon>
        <taxon>Zingiber</taxon>
    </lineage>
</organism>
<evidence type="ECO:0000313" key="3">
    <source>
        <dbReference type="EMBL" id="KAG6489447.1"/>
    </source>
</evidence>